<feature type="region of interest" description="Disordered" evidence="1">
    <location>
        <begin position="68"/>
        <end position="191"/>
    </location>
</feature>
<dbReference type="AlphaFoldDB" id="A0A3A9WK31"/>
<dbReference type="OrthoDB" id="4350222at2"/>
<evidence type="ECO:0000313" key="3">
    <source>
        <dbReference type="EMBL" id="RKN09824.1"/>
    </source>
</evidence>
<name>A0A3A9WK31_9ACTN</name>
<feature type="compositionally biased region" description="Pro residues" evidence="1">
    <location>
        <begin position="80"/>
        <end position="93"/>
    </location>
</feature>
<feature type="transmembrane region" description="Helical" evidence="2">
    <location>
        <begin position="243"/>
        <end position="264"/>
    </location>
</feature>
<evidence type="ECO:0000256" key="1">
    <source>
        <dbReference type="SAM" id="MobiDB-lite"/>
    </source>
</evidence>
<keyword evidence="2" id="KW-1133">Transmembrane helix</keyword>
<dbReference type="Proteomes" id="UP000268652">
    <property type="component" value="Unassembled WGS sequence"/>
</dbReference>
<keyword evidence="5" id="KW-1185">Reference proteome</keyword>
<protein>
    <recommendedName>
        <fullName evidence="7">DUF2157 domain-containing protein</fullName>
    </recommendedName>
</protein>
<dbReference type="EMBL" id="RBDX01000007">
    <property type="protein sequence ID" value="RKN09824.1"/>
    <property type="molecule type" value="Genomic_DNA"/>
</dbReference>
<evidence type="ECO:0008006" key="7">
    <source>
        <dbReference type="Google" id="ProtNLM"/>
    </source>
</evidence>
<feature type="compositionally biased region" description="Low complexity" evidence="1">
    <location>
        <begin position="164"/>
        <end position="182"/>
    </location>
</feature>
<evidence type="ECO:0000313" key="4">
    <source>
        <dbReference type="EMBL" id="RKN23460.1"/>
    </source>
</evidence>
<proteinExistence type="predicted"/>
<reference evidence="5 6" key="1">
    <citation type="submission" date="2018-09" db="EMBL/GenBank/DDBJ databases">
        <title>Streptomyces sp. nov. DS1-2, an endophytic actinomycete isolated from roots of Dendrobium scabrilingue.</title>
        <authorList>
            <person name="Kuncharoen N."/>
            <person name="Kudo T."/>
            <person name="Ohkuma M."/>
            <person name="Yuki M."/>
            <person name="Tanasupawat S."/>
        </authorList>
    </citation>
    <scope>NUCLEOTIDE SEQUENCE [LARGE SCALE GENOMIC DNA]</scope>
    <source>
        <strain evidence="3 6">AZ1-7</strain>
        <strain evidence="4 5">DS1-2</strain>
    </source>
</reference>
<keyword evidence="2" id="KW-0472">Membrane</keyword>
<feature type="compositionally biased region" description="Acidic residues" evidence="1">
    <location>
        <begin position="148"/>
        <end position="163"/>
    </location>
</feature>
<evidence type="ECO:0000256" key="2">
    <source>
        <dbReference type="SAM" id="Phobius"/>
    </source>
</evidence>
<sequence length="312" mass="32570">MGIESEQLVYDYLSRVGDLAHGTSMSAAQRASLVNRVRDEIGRERAAAGGAESRSAVKRILGRMGPPEDIVAAAAHAAPAPAPSPPATPPSAPSAPARAPEDAPVPPPREAEGPVRLDKRPGHWPDGQIGRFFGGIEIPELLRPPLDGDPEEADERADEDPEAAPDTAAPQEQPEAPPAAQRPSRRRRLAHSALAGKRVGGPVELLGVAVLVAGTAIGSVVALGAGWLIAYWSPRLSRREAQWATFGMPALVAGGYATWLLGRAGGYWGAALAEGDAEAAFADHWPLLLRGAALATAAFLLYRARRRVPAGG</sequence>
<evidence type="ECO:0000313" key="6">
    <source>
        <dbReference type="Proteomes" id="UP000275024"/>
    </source>
</evidence>
<feature type="transmembrane region" description="Helical" evidence="2">
    <location>
        <begin position="205"/>
        <end position="231"/>
    </location>
</feature>
<dbReference type="RefSeq" id="WP_120697139.1">
    <property type="nucleotide sequence ID" value="NZ_RBDX01000007.1"/>
</dbReference>
<keyword evidence="2" id="KW-0812">Transmembrane</keyword>
<feature type="transmembrane region" description="Helical" evidence="2">
    <location>
        <begin position="284"/>
        <end position="302"/>
    </location>
</feature>
<gene>
    <name evidence="4" type="ORF">D7318_12475</name>
    <name evidence="3" type="ORF">D7319_11520</name>
</gene>
<feature type="compositionally biased region" description="Basic and acidic residues" evidence="1">
    <location>
        <begin position="109"/>
        <end position="123"/>
    </location>
</feature>
<accession>A0A3A9WK31</accession>
<dbReference type="Proteomes" id="UP000275024">
    <property type="component" value="Unassembled WGS sequence"/>
</dbReference>
<organism evidence="3 6">
    <name type="scientific">Streptomyces radicis</name>
    <dbReference type="NCBI Taxonomy" id="1750517"/>
    <lineage>
        <taxon>Bacteria</taxon>
        <taxon>Bacillati</taxon>
        <taxon>Actinomycetota</taxon>
        <taxon>Actinomycetes</taxon>
        <taxon>Kitasatosporales</taxon>
        <taxon>Streptomycetaceae</taxon>
        <taxon>Streptomyces</taxon>
    </lineage>
</organism>
<comment type="caution">
    <text evidence="3">The sequence shown here is derived from an EMBL/GenBank/DDBJ whole genome shotgun (WGS) entry which is preliminary data.</text>
</comment>
<evidence type="ECO:0000313" key="5">
    <source>
        <dbReference type="Proteomes" id="UP000268652"/>
    </source>
</evidence>
<dbReference type="EMBL" id="RBDY01000007">
    <property type="protein sequence ID" value="RKN23460.1"/>
    <property type="molecule type" value="Genomic_DNA"/>
</dbReference>